<name>A0A919M861_9ACTN</name>
<evidence type="ECO:0000313" key="1">
    <source>
        <dbReference type="EMBL" id="GIE10141.1"/>
    </source>
</evidence>
<comment type="caution">
    <text evidence="1">The sequence shown here is derived from an EMBL/GenBank/DDBJ whole genome shotgun (WGS) entry which is preliminary data.</text>
</comment>
<dbReference type="EMBL" id="BOMM01000014">
    <property type="protein sequence ID" value="GIE10141.1"/>
    <property type="molecule type" value="Genomic_DNA"/>
</dbReference>
<evidence type="ECO:0000313" key="2">
    <source>
        <dbReference type="Proteomes" id="UP000598174"/>
    </source>
</evidence>
<sequence length="288" mass="31678">MLPVAWAVDATAPRFAAVPELVGTPLTAPSAGGPRGLRQLIRLRGLRSVYESFLDDLAHRIVAIGESTPAPAAEPVTDFASVPDAFSASSSDPRVHIIIAAASREEMDKVRKNLAYYGAEARDWAPYLPDDPESLATRARLLAADQALRGEVAALDDVLDRIEHARASHEIVVILCDWWLTQLDAYQHILAEIDRRGLGEAVVMVPASRTDRESMENVAELRFGLRSTFKQSWKQSQTLLHRDIATADAFDADLAGVLEEARNRLFRTDSTRPATDEPIVERPILRGP</sequence>
<protein>
    <submittedName>
        <fullName evidence="1">Uncharacterized protein</fullName>
    </submittedName>
</protein>
<gene>
    <name evidence="1" type="ORF">Afe05nite_19810</name>
</gene>
<proteinExistence type="predicted"/>
<dbReference type="Proteomes" id="UP000598174">
    <property type="component" value="Unassembled WGS sequence"/>
</dbReference>
<dbReference type="RefSeq" id="WP_203816711.1">
    <property type="nucleotide sequence ID" value="NZ_BOMM01000014.1"/>
</dbReference>
<dbReference type="AlphaFoldDB" id="A0A919M861"/>
<organism evidence="1 2">
    <name type="scientific">Paractinoplanes ferrugineus</name>
    <dbReference type="NCBI Taxonomy" id="113564"/>
    <lineage>
        <taxon>Bacteria</taxon>
        <taxon>Bacillati</taxon>
        <taxon>Actinomycetota</taxon>
        <taxon>Actinomycetes</taxon>
        <taxon>Micromonosporales</taxon>
        <taxon>Micromonosporaceae</taxon>
        <taxon>Paractinoplanes</taxon>
    </lineage>
</organism>
<accession>A0A919M861</accession>
<keyword evidence="2" id="KW-1185">Reference proteome</keyword>
<reference evidence="1" key="1">
    <citation type="submission" date="2021-01" db="EMBL/GenBank/DDBJ databases">
        <title>Whole genome shotgun sequence of Actinoplanes ferrugineus NBRC 15555.</title>
        <authorList>
            <person name="Komaki H."/>
            <person name="Tamura T."/>
        </authorList>
    </citation>
    <scope>NUCLEOTIDE SEQUENCE</scope>
    <source>
        <strain evidence="1">NBRC 15555</strain>
    </source>
</reference>
<dbReference type="NCBIfam" id="TIGR04276">
    <property type="entry name" value="FxsC_Cterm"/>
    <property type="match status" value="1"/>
</dbReference>
<dbReference type="InterPro" id="IPR026367">
    <property type="entry name" value="FxsC_C"/>
</dbReference>